<sequence length="235" mass="26958">MKSQQHSSIDKAPARHSPKRGVAPSFTKEQVVDAAFRLIDVHGYERFSMRALAAEMGMSPMSLYTYTKSKDQLLFGVLEKMRAGIDNRPVPGERWEDTLHRICGSIRENSIAHPHLRLMQIHEQVKWPQRHNKRIYLLHADQGMPEDAYELLYDTLQAYLQGAINAEVFRMVAQEHKTDDPDEHGAWTRLYEEANGEANFHRGLDVVIAGIKAILGPENCNWRTPDDPADWTWAE</sequence>
<dbReference type="PANTHER" id="PTHR30055">
    <property type="entry name" value="HTH-TYPE TRANSCRIPTIONAL REGULATOR RUTR"/>
    <property type="match status" value="1"/>
</dbReference>
<name>A0A9D1D3Y8_9ACTN</name>
<dbReference type="PRINTS" id="PR00455">
    <property type="entry name" value="HTHTETR"/>
</dbReference>
<organism evidence="7 8">
    <name type="scientific">Candidatus Aveggerthella stercoripullorum</name>
    <dbReference type="NCBI Taxonomy" id="2840688"/>
    <lineage>
        <taxon>Bacteria</taxon>
        <taxon>Bacillati</taxon>
        <taxon>Actinomycetota</taxon>
        <taxon>Coriobacteriia</taxon>
        <taxon>Eggerthellales</taxon>
        <taxon>Eggerthellaceae</taxon>
        <taxon>Eggerthellaceae incertae sedis</taxon>
        <taxon>Candidatus Aveggerthella</taxon>
    </lineage>
</organism>
<dbReference type="Pfam" id="PF00440">
    <property type="entry name" value="TetR_N"/>
    <property type="match status" value="1"/>
</dbReference>
<evidence type="ECO:0000313" key="7">
    <source>
        <dbReference type="EMBL" id="HIR01861.1"/>
    </source>
</evidence>
<evidence type="ECO:0000256" key="2">
    <source>
        <dbReference type="ARBA" id="ARBA00023125"/>
    </source>
</evidence>
<evidence type="ECO:0000259" key="6">
    <source>
        <dbReference type="PROSITE" id="PS50977"/>
    </source>
</evidence>
<accession>A0A9D1D3Y8</accession>
<dbReference type="GO" id="GO:0045892">
    <property type="term" value="P:negative regulation of DNA-templated transcription"/>
    <property type="evidence" value="ECO:0007669"/>
    <property type="project" value="InterPro"/>
</dbReference>
<dbReference type="PRINTS" id="PR00400">
    <property type="entry name" value="TETREPRESSOR"/>
</dbReference>
<dbReference type="SUPFAM" id="SSF46689">
    <property type="entry name" value="Homeodomain-like"/>
    <property type="match status" value="1"/>
</dbReference>
<gene>
    <name evidence="7" type="ORF">IAA69_06335</name>
</gene>
<dbReference type="Gene3D" id="1.10.10.60">
    <property type="entry name" value="Homeodomain-like"/>
    <property type="match status" value="1"/>
</dbReference>
<dbReference type="AlphaFoldDB" id="A0A9D1D3Y8"/>
<dbReference type="GO" id="GO:0000976">
    <property type="term" value="F:transcription cis-regulatory region binding"/>
    <property type="evidence" value="ECO:0007669"/>
    <property type="project" value="TreeGrafter"/>
</dbReference>
<feature type="DNA-binding region" description="H-T-H motif" evidence="4">
    <location>
        <begin position="48"/>
        <end position="67"/>
    </location>
</feature>
<reference evidence="7" key="1">
    <citation type="submission" date="2020-10" db="EMBL/GenBank/DDBJ databases">
        <authorList>
            <person name="Gilroy R."/>
        </authorList>
    </citation>
    <scope>NUCLEOTIDE SEQUENCE</scope>
    <source>
        <strain evidence="7">ChiGjej1B1-2707</strain>
    </source>
</reference>
<keyword evidence="1" id="KW-0805">Transcription regulation</keyword>
<dbReference type="SUPFAM" id="SSF48498">
    <property type="entry name" value="Tetracyclin repressor-like, C-terminal domain"/>
    <property type="match status" value="1"/>
</dbReference>
<evidence type="ECO:0000313" key="8">
    <source>
        <dbReference type="Proteomes" id="UP000824261"/>
    </source>
</evidence>
<dbReference type="InterPro" id="IPR036271">
    <property type="entry name" value="Tet_transcr_reg_TetR-rel_C_sf"/>
</dbReference>
<evidence type="ECO:0000256" key="3">
    <source>
        <dbReference type="ARBA" id="ARBA00023163"/>
    </source>
</evidence>
<evidence type="ECO:0000256" key="1">
    <source>
        <dbReference type="ARBA" id="ARBA00023015"/>
    </source>
</evidence>
<dbReference type="GO" id="GO:0046677">
    <property type="term" value="P:response to antibiotic"/>
    <property type="evidence" value="ECO:0007669"/>
    <property type="project" value="InterPro"/>
</dbReference>
<dbReference type="PROSITE" id="PS50977">
    <property type="entry name" value="HTH_TETR_2"/>
    <property type="match status" value="1"/>
</dbReference>
<dbReference type="InterPro" id="IPR003012">
    <property type="entry name" value="Tet_transcr_reg_TetR"/>
</dbReference>
<keyword evidence="2 4" id="KW-0238">DNA-binding</keyword>
<comment type="caution">
    <text evidence="7">The sequence shown here is derived from an EMBL/GenBank/DDBJ whole genome shotgun (WGS) entry which is preliminary data.</text>
</comment>
<dbReference type="PANTHER" id="PTHR30055:SF234">
    <property type="entry name" value="HTH-TYPE TRANSCRIPTIONAL REGULATOR BETI"/>
    <property type="match status" value="1"/>
</dbReference>
<proteinExistence type="predicted"/>
<dbReference type="InterPro" id="IPR050109">
    <property type="entry name" value="HTH-type_TetR-like_transc_reg"/>
</dbReference>
<dbReference type="Proteomes" id="UP000824261">
    <property type="component" value="Unassembled WGS sequence"/>
</dbReference>
<feature type="region of interest" description="Disordered" evidence="5">
    <location>
        <begin position="1"/>
        <end position="24"/>
    </location>
</feature>
<dbReference type="InterPro" id="IPR009057">
    <property type="entry name" value="Homeodomain-like_sf"/>
</dbReference>
<feature type="domain" description="HTH tetR-type" evidence="6">
    <location>
        <begin position="25"/>
        <end position="85"/>
    </location>
</feature>
<dbReference type="GO" id="GO:0003700">
    <property type="term" value="F:DNA-binding transcription factor activity"/>
    <property type="evidence" value="ECO:0007669"/>
    <property type="project" value="TreeGrafter"/>
</dbReference>
<evidence type="ECO:0000256" key="5">
    <source>
        <dbReference type="SAM" id="MobiDB-lite"/>
    </source>
</evidence>
<protein>
    <submittedName>
        <fullName evidence="7">TetR/AcrR family transcriptional regulator</fullName>
    </submittedName>
</protein>
<dbReference type="InterPro" id="IPR001647">
    <property type="entry name" value="HTH_TetR"/>
</dbReference>
<dbReference type="EMBL" id="DVGB01000078">
    <property type="protein sequence ID" value="HIR01861.1"/>
    <property type="molecule type" value="Genomic_DNA"/>
</dbReference>
<keyword evidence="3" id="KW-0804">Transcription</keyword>
<evidence type="ECO:0000256" key="4">
    <source>
        <dbReference type="PROSITE-ProRule" id="PRU00335"/>
    </source>
</evidence>
<reference evidence="7" key="2">
    <citation type="journal article" date="2021" name="PeerJ">
        <title>Extensive microbial diversity within the chicken gut microbiome revealed by metagenomics and culture.</title>
        <authorList>
            <person name="Gilroy R."/>
            <person name="Ravi A."/>
            <person name="Getino M."/>
            <person name="Pursley I."/>
            <person name="Horton D.L."/>
            <person name="Alikhan N.F."/>
            <person name="Baker D."/>
            <person name="Gharbi K."/>
            <person name="Hall N."/>
            <person name="Watson M."/>
            <person name="Adriaenssens E.M."/>
            <person name="Foster-Nyarko E."/>
            <person name="Jarju S."/>
            <person name="Secka A."/>
            <person name="Antonio M."/>
            <person name="Oren A."/>
            <person name="Chaudhuri R.R."/>
            <person name="La Ragione R."/>
            <person name="Hildebrand F."/>
            <person name="Pallen M.J."/>
        </authorList>
    </citation>
    <scope>NUCLEOTIDE SEQUENCE</scope>
    <source>
        <strain evidence="7">ChiGjej1B1-2707</strain>
    </source>
</reference>
<dbReference type="Gene3D" id="1.10.357.10">
    <property type="entry name" value="Tetracycline Repressor, domain 2"/>
    <property type="match status" value="1"/>
</dbReference>